<sequence>MNYFSDTSLADLGAVFQLGHGGAHCPCPDNERDVIVVDLSGIHTVKVRFCECAHPIDGVLHQWVQLMRAGWFPATTNRPATAFTFTLLSFLHELNLQSKANIYDFFRTLQRITDNTGVKTVKNRYKQLTHVMRLWRHLKMLKRAGRGHAAAGIDATAPGELVIECPACPHPGKNLPDNWENSPPHVRWLYALFLMIDANFRAQLKDRSLEDAELGSGWSYYVEETRYMSHVAKYGDQKEESTCSAEHKAILHANLRKEGYLASGVGAVLCARHALVRKNGVGDLQKGERYCNIDYLVASTLLGVILAILFSYDIACQWFRNFFKRMQEFPDDLRFEPKDAVRFAIPKKHFRVHGPNHSQFSLNYLPKVGRTYGEGIESAWAHMNPVSLSTREMTPGGRHEVLNDHWGGWNWQKTIAFAPSLFRSLREARKMHRMQRQSFEEFSSTFPPETLKKWKDMLDAWNADFSKPSPYEEMKSTATMNTVRLELANEEALEAERGILPPHDVTPGVFLQVGLELEDQHPPNVKAEEIKLWLPSNLPPELRTLEMLHGLVDKERRLRIAQADDSLEDVRRLRRILTGITEFKRLNVSGTGNKPNTRVRTLYSKFAFKLSQSVARYRAAREALLTLSPDGPWMQRYKILDDADVRGPGKECNEESEGRFQTSWIWLTTRSAGSASTADDEYIASMRAEWAKAQARVERWSEETELLTEEMRRVIAYFEWKSSWWRARRGDRADPTCRSGLSAYAMKQADMFKELAARCAHLWTPYFRSEGLAVPWSARYASSSPMDIDDADNSGTDDSDVESDSDM</sequence>
<keyword evidence="4" id="KW-1185">Reference proteome</keyword>
<dbReference type="Proteomes" id="UP000092993">
    <property type="component" value="Unassembled WGS sequence"/>
</dbReference>
<dbReference type="OrthoDB" id="2737640at2759"/>
<proteinExistence type="predicted"/>
<comment type="caution">
    <text evidence="3">The sequence shown here is derived from an EMBL/GenBank/DDBJ whole genome shotgun (WGS) entry which is preliminary data.</text>
</comment>
<evidence type="ECO:0000256" key="1">
    <source>
        <dbReference type="SAM" id="MobiDB-lite"/>
    </source>
</evidence>
<dbReference type="OMA" id="SWHANGH"/>
<dbReference type="PANTHER" id="PTHR33096">
    <property type="entry name" value="CXC2 DOMAIN-CONTAINING PROTEIN"/>
    <property type="match status" value="1"/>
</dbReference>
<feature type="region of interest" description="Disordered" evidence="1">
    <location>
        <begin position="784"/>
        <end position="807"/>
    </location>
</feature>
<feature type="domain" description="CxC2-like cysteine cluster KDZ transposase-associated" evidence="2">
    <location>
        <begin position="9"/>
        <end position="117"/>
    </location>
</feature>
<dbReference type="EMBL" id="LUGG01000007">
    <property type="protein sequence ID" value="OBZ73050.1"/>
    <property type="molecule type" value="Genomic_DNA"/>
</dbReference>
<dbReference type="InterPro" id="IPR041457">
    <property type="entry name" value="CxC2_KDZ-assoc"/>
</dbReference>
<evidence type="ECO:0000313" key="4">
    <source>
        <dbReference type="Proteomes" id="UP000092993"/>
    </source>
</evidence>
<dbReference type="InterPro" id="IPR040521">
    <property type="entry name" value="KDZ"/>
</dbReference>
<protein>
    <recommendedName>
        <fullName evidence="2">CxC2-like cysteine cluster KDZ transposase-associated domain-containing protein</fullName>
    </recommendedName>
</protein>
<organism evidence="3 4">
    <name type="scientific">Grifola frondosa</name>
    <name type="common">Maitake</name>
    <name type="synonym">Polyporus frondosus</name>
    <dbReference type="NCBI Taxonomy" id="5627"/>
    <lineage>
        <taxon>Eukaryota</taxon>
        <taxon>Fungi</taxon>
        <taxon>Dikarya</taxon>
        <taxon>Basidiomycota</taxon>
        <taxon>Agaricomycotina</taxon>
        <taxon>Agaricomycetes</taxon>
        <taxon>Polyporales</taxon>
        <taxon>Grifolaceae</taxon>
        <taxon>Grifola</taxon>
    </lineage>
</organism>
<dbReference type="STRING" id="5627.A0A1C7M826"/>
<dbReference type="PANTHER" id="PTHR33096:SF1">
    <property type="entry name" value="CXC1-LIKE CYSTEINE CLUSTER ASSOCIATED WITH KDZ TRANSPOSASES DOMAIN-CONTAINING PROTEIN"/>
    <property type="match status" value="1"/>
</dbReference>
<dbReference type="AlphaFoldDB" id="A0A1C7M826"/>
<reference evidence="3 4" key="1">
    <citation type="submission" date="2016-03" db="EMBL/GenBank/DDBJ databases">
        <title>Whole genome sequencing of Grifola frondosa 9006-11.</title>
        <authorList>
            <person name="Min B."/>
            <person name="Park H."/>
            <person name="Kim J.-G."/>
            <person name="Cho H."/>
            <person name="Oh Y.-L."/>
            <person name="Kong W.-S."/>
            <person name="Choi I.-G."/>
        </authorList>
    </citation>
    <scope>NUCLEOTIDE SEQUENCE [LARGE SCALE GENOMIC DNA]</scope>
    <source>
        <strain evidence="3 4">9006-11</strain>
    </source>
</reference>
<name>A0A1C7M826_GRIFR</name>
<accession>A0A1C7M826</accession>
<feature type="compositionally biased region" description="Acidic residues" evidence="1">
    <location>
        <begin position="787"/>
        <end position="807"/>
    </location>
</feature>
<evidence type="ECO:0000313" key="3">
    <source>
        <dbReference type="EMBL" id="OBZ73050.1"/>
    </source>
</evidence>
<dbReference type="Pfam" id="PF18803">
    <property type="entry name" value="CxC2"/>
    <property type="match status" value="1"/>
</dbReference>
<evidence type="ECO:0000259" key="2">
    <source>
        <dbReference type="Pfam" id="PF18803"/>
    </source>
</evidence>
<dbReference type="Pfam" id="PF18758">
    <property type="entry name" value="KDZ"/>
    <property type="match status" value="1"/>
</dbReference>
<gene>
    <name evidence="3" type="ORF">A0H81_06614</name>
</gene>